<feature type="transmembrane region" description="Helical" evidence="2">
    <location>
        <begin position="31"/>
        <end position="48"/>
    </location>
</feature>
<dbReference type="Proteomes" id="UP001597417">
    <property type="component" value="Unassembled WGS sequence"/>
</dbReference>
<comment type="caution">
    <text evidence="3">The sequence shown here is derived from an EMBL/GenBank/DDBJ whole genome shotgun (WGS) entry which is preliminary data.</text>
</comment>
<feature type="region of interest" description="Disordered" evidence="1">
    <location>
        <begin position="48"/>
        <end position="71"/>
    </location>
</feature>
<evidence type="ECO:0000256" key="2">
    <source>
        <dbReference type="SAM" id="Phobius"/>
    </source>
</evidence>
<dbReference type="EMBL" id="JBHUKR010000022">
    <property type="protein sequence ID" value="MFD2421647.1"/>
    <property type="molecule type" value="Genomic_DNA"/>
</dbReference>
<keyword evidence="2" id="KW-0812">Transmembrane</keyword>
<accession>A0ABW5G406</accession>
<protein>
    <submittedName>
        <fullName evidence="3">Uncharacterized protein</fullName>
    </submittedName>
</protein>
<organism evidence="3 4">
    <name type="scientific">Amycolatopsis pigmentata</name>
    <dbReference type="NCBI Taxonomy" id="450801"/>
    <lineage>
        <taxon>Bacteria</taxon>
        <taxon>Bacillati</taxon>
        <taxon>Actinomycetota</taxon>
        <taxon>Actinomycetes</taxon>
        <taxon>Pseudonocardiales</taxon>
        <taxon>Pseudonocardiaceae</taxon>
        <taxon>Amycolatopsis</taxon>
    </lineage>
</organism>
<dbReference type="RefSeq" id="WP_378270345.1">
    <property type="nucleotide sequence ID" value="NZ_JBHUKR010000022.1"/>
</dbReference>
<evidence type="ECO:0000313" key="3">
    <source>
        <dbReference type="EMBL" id="MFD2421647.1"/>
    </source>
</evidence>
<reference evidence="4" key="1">
    <citation type="journal article" date="2019" name="Int. J. Syst. Evol. Microbiol.">
        <title>The Global Catalogue of Microorganisms (GCM) 10K type strain sequencing project: providing services to taxonomists for standard genome sequencing and annotation.</title>
        <authorList>
            <consortium name="The Broad Institute Genomics Platform"/>
            <consortium name="The Broad Institute Genome Sequencing Center for Infectious Disease"/>
            <person name="Wu L."/>
            <person name="Ma J."/>
        </authorList>
    </citation>
    <scope>NUCLEOTIDE SEQUENCE [LARGE SCALE GENOMIC DNA]</scope>
    <source>
        <strain evidence="4">CGMCC 4.7645</strain>
    </source>
</reference>
<keyword evidence="2" id="KW-1133">Transmembrane helix</keyword>
<evidence type="ECO:0000256" key="1">
    <source>
        <dbReference type="SAM" id="MobiDB-lite"/>
    </source>
</evidence>
<gene>
    <name evidence="3" type="ORF">ACFSXZ_35480</name>
</gene>
<name>A0ABW5G406_9PSEU</name>
<sequence>MSRAVRVVGLVVMWGAGILGTANLIVGNHAVGIGLAALAVATAAHLRMERSASPVDRPRPTDATRCEDYDG</sequence>
<feature type="transmembrane region" description="Helical" evidence="2">
    <location>
        <begin position="7"/>
        <end position="25"/>
    </location>
</feature>
<keyword evidence="2" id="KW-0472">Membrane</keyword>
<keyword evidence="4" id="KW-1185">Reference proteome</keyword>
<proteinExistence type="predicted"/>
<evidence type="ECO:0000313" key="4">
    <source>
        <dbReference type="Proteomes" id="UP001597417"/>
    </source>
</evidence>